<sequence length="186" mass="21136">MKFEAISLSYGSATRKIVPRLKGRVFHITSPANFISIIKSGAISNNQNGVFPKNWNCSSYFANKGCVSVCDLVNNKKPRVTRQRFLSDYRIFGQGWGATTVFMFLSPFAHKQLITWRSWQKEKAYGQQVVPDLESGFPGEILLGDIEEIWFLTITDIRVSEELIKAMESPFMKADLSLKSEATLKW</sequence>
<evidence type="ECO:0000313" key="2">
    <source>
        <dbReference type="Proteomes" id="UP001293718"/>
    </source>
</evidence>
<dbReference type="RefSeq" id="WP_322467055.1">
    <property type="nucleotide sequence ID" value="NZ_JAXOJX010000041.1"/>
</dbReference>
<proteinExistence type="predicted"/>
<dbReference type="EMBL" id="JAXOJX010000041">
    <property type="protein sequence ID" value="MDZ5459273.1"/>
    <property type="molecule type" value="Genomic_DNA"/>
</dbReference>
<evidence type="ECO:0000313" key="1">
    <source>
        <dbReference type="EMBL" id="MDZ5459273.1"/>
    </source>
</evidence>
<comment type="caution">
    <text evidence="1">The sequence shown here is derived from an EMBL/GenBank/DDBJ whole genome shotgun (WGS) entry which is preliminary data.</text>
</comment>
<reference evidence="1 2" key="1">
    <citation type="submission" date="2023-11" db="EMBL/GenBank/DDBJ databases">
        <title>Draft genome of Azohydromonas lata strain H1 (DSM1123), a polyhydroxyalkanoate producer.</title>
        <authorList>
            <person name="Traversa D."/>
            <person name="D'Addabbo P."/>
            <person name="Pazzani C."/>
            <person name="Manzari C."/>
            <person name="Chiara M."/>
            <person name="Scrascia M."/>
        </authorList>
    </citation>
    <scope>NUCLEOTIDE SEQUENCE [LARGE SCALE GENOMIC DNA]</scope>
    <source>
        <strain evidence="1 2">H1</strain>
    </source>
</reference>
<organism evidence="1 2">
    <name type="scientific">Azohydromonas lata</name>
    <dbReference type="NCBI Taxonomy" id="45677"/>
    <lineage>
        <taxon>Bacteria</taxon>
        <taxon>Pseudomonadati</taxon>
        <taxon>Pseudomonadota</taxon>
        <taxon>Betaproteobacteria</taxon>
        <taxon>Burkholderiales</taxon>
        <taxon>Sphaerotilaceae</taxon>
        <taxon>Azohydromonas</taxon>
    </lineage>
</organism>
<evidence type="ECO:0008006" key="3">
    <source>
        <dbReference type="Google" id="ProtNLM"/>
    </source>
</evidence>
<name>A0ABU5IK47_9BURK</name>
<accession>A0ABU5IK47</accession>
<keyword evidence="2" id="KW-1185">Reference proteome</keyword>
<dbReference type="Proteomes" id="UP001293718">
    <property type="component" value="Unassembled WGS sequence"/>
</dbReference>
<gene>
    <name evidence="1" type="ORF">SM757_22100</name>
</gene>
<protein>
    <recommendedName>
        <fullName evidence="3">DUF4433 domain-containing protein</fullName>
    </recommendedName>
</protein>